<proteinExistence type="predicted"/>
<organism evidence="2 3">
    <name type="scientific">Undibacterium fentianense</name>
    <dbReference type="NCBI Taxonomy" id="2828728"/>
    <lineage>
        <taxon>Bacteria</taxon>
        <taxon>Pseudomonadati</taxon>
        <taxon>Pseudomonadota</taxon>
        <taxon>Betaproteobacteria</taxon>
        <taxon>Burkholderiales</taxon>
        <taxon>Oxalobacteraceae</taxon>
        <taxon>Undibacterium</taxon>
    </lineage>
</organism>
<dbReference type="RefSeq" id="WP_212675987.1">
    <property type="nucleotide sequence ID" value="NZ_JAGSPJ010000005.1"/>
</dbReference>
<dbReference type="AlphaFoldDB" id="A0A941E1W4"/>
<dbReference type="InterPro" id="IPR012902">
    <property type="entry name" value="N_methyl_site"/>
</dbReference>
<evidence type="ECO:0000256" key="1">
    <source>
        <dbReference type="SAM" id="Phobius"/>
    </source>
</evidence>
<feature type="transmembrane region" description="Helical" evidence="1">
    <location>
        <begin position="12"/>
        <end position="35"/>
    </location>
</feature>
<evidence type="ECO:0000313" key="3">
    <source>
        <dbReference type="Proteomes" id="UP000678545"/>
    </source>
</evidence>
<keyword evidence="1" id="KW-0812">Transmembrane</keyword>
<sequence length="385" mass="40424">MKRFPFASARGFSLLELSVGIVVIGILTVSLVLFIPKIKSLPAFSQHSGNPLDQANKAIEGFVIANSRLPCPDTSPNNIGDEDCSGAAVTGWLPTRTLGITLSEPVRYGVYRQSTALASNDYDLAVLKDRYVPLLPSTYASSYSVKKNGLDFCIGLLNLTGNGGIVLTAGDAIPIAYGLATAGAANADQRDDGVYSKFDGLNVKPGQFELSGAQKTNVYDDDTRTVGSAEFFERLACTQKLAAVNSVGRAAYVAYDVDEVAKFYVKFRTFQVKVAELNNAMVGTAKDLAIADLAISIAGMGVAVAGMFESPGPAGAFGIATAGAAIAMAGYSMAEALKEVPKAAEDLTTARQQKIASDNFKVQTGIDLTTAMTTINTLDGKGIRP</sequence>
<keyword evidence="3" id="KW-1185">Reference proteome</keyword>
<protein>
    <submittedName>
        <fullName evidence="2">Prepilin-type N-terminal cleavage/methylation domain-containing protein</fullName>
    </submittedName>
</protein>
<reference evidence="2" key="1">
    <citation type="submission" date="2021-04" db="EMBL/GenBank/DDBJ databases">
        <title>novel species isolated from subtropical streams in China.</title>
        <authorList>
            <person name="Lu H."/>
        </authorList>
    </citation>
    <scope>NUCLEOTIDE SEQUENCE</scope>
    <source>
        <strain evidence="2">FT137W</strain>
    </source>
</reference>
<comment type="caution">
    <text evidence="2">The sequence shown here is derived from an EMBL/GenBank/DDBJ whole genome shotgun (WGS) entry which is preliminary data.</text>
</comment>
<dbReference type="Proteomes" id="UP000678545">
    <property type="component" value="Unassembled WGS sequence"/>
</dbReference>
<name>A0A941E1W4_9BURK</name>
<keyword evidence="1" id="KW-0472">Membrane</keyword>
<accession>A0A941E1W4</accession>
<dbReference type="PROSITE" id="PS00409">
    <property type="entry name" value="PROKAR_NTER_METHYL"/>
    <property type="match status" value="1"/>
</dbReference>
<dbReference type="NCBIfam" id="TIGR02532">
    <property type="entry name" value="IV_pilin_GFxxxE"/>
    <property type="match status" value="1"/>
</dbReference>
<dbReference type="EMBL" id="JAGSPJ010000005">
    <property type="protein sequence ID" value="MBR7800860.1"/>
    <property type="molecule type" value="Genomic_DNA"/>
</dbReference>
<evidence type="ECO:0000313" key="2">
    <source>
        <dbReference type="EMBL" id="MBR7800860.1"/>
    </source>
</evidence>
<keyword evidence="1" id="KW-1133">Transmembrane helix</keyword>
<gene>
    <name evidence="2" type="ORF">KDM90_12695</name>
</gene>